<dbReference type="RefSeq" id="WP_184973539.1">
    <property type="nucleotide sequence ID" value="NZ_JACHIN010000020.1"/>
</dbReference>
<dbReference type="EMBL" id="JACHIN010000020">
    <property type="protein sequence ID" value="MBB5083979.1"/>
    <property type="molecule type" value="Genomic_DNA"/>
</dbReference>
<dbReference type="Proteomes" id="UP000568380">
    <property type="component" value="Unassembled WGS sequence"/>
</dbReference>
<accession>A0A7W8ELK2</accession>
<dbReference type="AlphaFoldDB" id="A0A7W8ELK2"/>
<reference evidence="1 2" key="1">
    <citation type="submission" date="2020-08" db="EMBL/GenBank/DDBJ databases">
        <title>Genomic Encyclopedia of Type Strains, Phase IV (KMG-IV): sequencing the most valuable type-strain genomes for metagenomic binning, comparative biology and taxonomic classification.</title>
        <authorList>
            <person name="Goeker M."/>
        </authorList>
    </citation>
    <scope>NUCLEOTIDE SEQUENCE [LARGE SCALE GENOMIC DNA]</scope>
    <source>
        <strain evidence="1 2">DSM 45385</strain>
    </source>
</reference>
<keyword evidence="2" id="KW-1185">Reference proteome</keyword>
<comment type="caution">
    <text evidence="1">The sequence shown here is derived from an EMBL/GenBank/DDBJ whole genome shotgun (WGS) entry which is preliminary data.</text>
</comment>
<protein>
    <submittedName>
        <fullName evidence="1">Uncharacterized protein</fullName>
    </submittedName>
</protein>
<organism evidence="1 2">
    <name type="scientific">Nonomuraea endophytica</name>
    <dbReference type="NCBI Taxonomy" id="714136"/>
    <lineage>
        <taxon>Bacteria</taxon>
        <taxon>Bacillati</taxon>
        <taxon>Actinomycetota</taxon>
        <taxon>Actinomycetes</taxon>
        <taxon>Streptosporangiales</taxon>
        <taxon>Streptosporangiaceae</taxon>
        <taxon>Nonomuraea</taxon>
    </lineage>
</organism>
<proteinExistence type="predicted"/>
<gene>
    <name evidence="1" type="ORF">HNR40_009487</name>
</gene>
<name>A0A7W8ELK2_9ACTN</name>
<sequence>MQVDTSSAGFRSTPMYFTSLAGTSTHWNTTGATSVYPPDSTLGGDLRRGFRIYLRFADGAALDPLFAKNNGWHIQYMAVE</sequence>
<evidence type="ECO:0000313" key="2">
    <source>
        <dbReference type="Proteomes" id="UP000568380"/>
    </source>
</evidence>
<evidence type="ECO:0000313" key="1">
    <source>
        <dbReference type="EMBL" id="MBB5083979.1"/>
    </source>
</evidence>